<dbReference type="SMART" id="SM00062">
    <property type="entry name" value="PBPb"/>
    <property type="match status" value="1"/>
</dbReference>
<dbReference type="AlphaFoldDB" id="A0A1J5QMW0"/>
<evidence type="ECO:0000313" key="3">
    <source>
        <dbReference type="EMBL" id="OIQ84736.1"/>
    </source>
</evidence>
<dbReference type="SUPFAM" id="SSF53850">
    <property type="entry name" value="Periplasmic binding protein-like II"/>
    <property type="match status" value="1"/>
</dbReference>
<sequence length="294" mass="32496">MLSKLKLVTVAFLFCLASLHANAEGPGTALSFNPDVGRIGEATPVSDSSTFRVCADKDNMPFSNEKQQGFENKIAELIAGDLGRKLEYSFGYDRFGYIRTTLNAHLCDVIIGTGSGNDMMLTSRPYYRSDYVFVYKKDSGLNITDWDSPDLRKARIGTVDFAPPTRPLLDKGLMGNVVGYHMMHDPSHPPSEMIDDLIKGKIDVAIIWGPIGGYFAKQEAPDQMNIVPCPEYGQINAHGKEGWNISVGVRKKDKDFLATIQEVLDRRKDDIDNILDQNGIPHMPVVPKAGLVSK</sequence>
<keyword evidence="1" id="KW-0732">Signal</keyword>
<comment type="caution">
    <text evidence="3">The sequence shown here is derived from an EMBL/GenBank/DDBJ whole genome shotgun (WGS) entry which is preliminary data.</text>
</comment>
<evidence type="ECO:0000259" key="2">
    <source>
        <dbReference type="SMART" id="SM00062"/>
    </source>
</evidence>
<dbReference type="NCBIfam" id="TIGR03871">
    <property type="entry name" value="ABC_peri_MoxJ_2"/>
    <property type="match status" value="1"/>
</dbReference>
<protein>
    <submittedName>
        <fullName evidence="3">Bacterial extracellular solute-binding protein, family 3</fullName>
    </submittedName>
</protein>
<dbReference type="Gene3D" id="3.40.190.10">
    <property type="entry name" value="Periplasmic binding protein-like II"/>
    <property type="match status" value="2"/>
</dbReference>
<dbReference type="PANTHER" id="PTHR35936:SF17">
    <property type="entry name" value="ARGININE-BINDING EXTRACELLULAR PROTEIN ARTP"/>
    <property type="match status" value="1"/>
</dbReference>
<proteinExistence type="predicted"/>
<organism evidence="3">
    <name type="scientific">mine drainage metagenome</name>
    <dbReference type="NCBI Taxonomy" id="410659"/>
    <lineage>
        <taxon>unclassified sequences</taxon>
        <taxon>metagenomes</taxon>
        <taxon>ecological metagenomes</taxon>
    </lineage>
</organism>
<dbReference type="PANTHER" id="PTHR35936">
    <property type="entry name" value="MEMBRANE-BOUND LYTIC MUREIN TRANSGLYCOSYLASE F"/>
    <property type="match status" value="1"/>
</dbReference>
<dbReference type="Pfam" id="PF00497">
    <property type="entry name" value="SBP_bac_3"/>
    <property type="match status" value="1"/>
</dbReference>
<evidence type="ECO:0000256" key="1">
    <source>
        <dbReference type="ARBA" id="ARBA00022729"/>
    </source>
</evidence>
<gene>
    <name evidence="3" type="ORF">GALL_334420</name>
</gene>
<feature type="domain" description="Solute-binding protein family 3/N-terminal" evidence="2">
    <location>
        <begin position="50"/>
        <end position="278"/>
    </location>
</feature>
<dbReference type="EMBL" id="MLJW01000595">
    <property type="protein sequence ID" value="OIQ84736.1"/>
    <property type="molecule type" value="Genomic_DNA"/>
</dbReference>
<dbReference type="InterPro" id="IPR022448">
    <property type="entry name" value="Quinoprotein_dehydrogenase"/>
</dbReference>
<reference evidence="3" key="1">
    <citation type="submission" date="2016-10" db="EMBL/GenBank/DDBJ databases">
        <title>Sequence of Gallionella enrichment culture.</title>
        <authorList>
            <person name="Poehlein A."/>
            <person name="Muehling M."/>
            <person name="Daniel R."/>
        </authorList>
    </citation>
    <scope>NUCLEOTIDE SEQUENCE</scope>
</reference>
<accession>A0A1J5QMW0</accession>
<name>A0A1J5QMW0_9ZZZZ</name>
<dbReference type="InterPro" id="IPR001638">
    <property type="entry name" value="Solute-binding_3/MltF_N"/>
</dbReference>